<proteinExistence type="predicted"/>
<comment type="caution">
    <text evidence="1">The sequence shown here is derived from an EMBL/GenBank/DDBJ whole genome shotgun (WGS) entry which is preliminary data.</text>
</comment>
<dbReference type="EMBL" id="CADEAL010003002">
    <property type="protein sequence ID" value="CAB1443130.1"/>
    <property type="molecule type" value="Genomic_DNA"/>
</dbReference>
<dbReference type="AlphaFoldDB" id="A0A9N7V514"/>
<sequence length="196" mass="21003">MAGDIIFCSERFHPDQTIVIRRARTQPDILACVLFSDMHSTLDILLKLPACAPPLPASAAASGSTTGATCSSQTSPVCTYIVHRKVRSPAQGYKGPKPAHHNIPLECCQPGAGEIHLRNAGDFGRDQSGGRTGLWGHNDIRIKTKSHLQFIDSFSVSPVSMHVKGGFTGKSAAQMANNGTQRCKGPKPMHHNIPAE</sequence>
<accession>A0A9N7V514</accession>
<protein>
    <submittedName>
        <fullName evidence="1">Uncharacterized protein</fullName>
    </submittedName>
</protein>
<keyword evidence="2" id="KW-1185">Reference proteome</keyword>
<gene>
    <name evidence="1" type="ORF">PLEPLA_LOCUS30845</name>
</gene>
<evidence type="ECO:0000313" key="2">
    <source>
        <dbReference type="Proteomes" id="UP001153269"/>
    </source>
</evidence>
<organism evidence="1 2">
    <name type="scientific">Pleuronectes platessa</name>
    <name type="common">European plaice</name>
    <dbReference type="NCBI Taxonomy" id="8262"/>
    <lineage>
        <taxon>Eukaryota</taxon>
        <taxon>Metazoa</taxon>
        <taxon>Chordata</taxon>
        <taxon>Craniata</taxon>
        <taxon>Vertebrata</taxon>
        <taxon>Euteleostomi</taxon>
        <taxon>Actinopterygii</taxon>
        <taxon>Neopterygii</taxon>
        <taxon>Teleostei</taxon>
        <taxon>Neoteleostei</taxon>
        <taxon>Acanthomorphata</taxon>
        <taxon>Carangaria</taxon>
        <taxon>Pleuronectiformes</taxon>
        <taxon>Pleuronectoidei</taxon>
        <taxon>Pleuronectidae</taxon>
        <taxon>Pleuronectes</taxon>
    </lineage>
</organism>
<dbReference type="Proteomes" id="UP001153269">
    <property type="component" value="Unassembled WGS sequence"/>
</dbReference>
<reference evidence="1" key="1">
    <citation type="submission" date="2020-03" db="EMBL/GenBank/DDBJ databases">
        <authorList>
            <person name="Weist P."/>
        </authorList>
    </citation>
    <scope>NUCLEOTIDE SEQUENCE</scope>
</reference>
<evidence type="ECO:0000313" key="1">
    <source>
        <dbReference type="EMBL" id="CAB1443130.1"/>
    </source>
</evidence>
<name>A0A9N7V514_PLEPL</name>